<feature type="compositionally biased region" description="Polar residues" evidence="1">
    <location>
        <begin position="335"/>
        <end position="352"/>
    </location>
</feature>
<reference evidence="2 3" key="1">
    <citation type="submission" date="2014-02" db="EMBL/GenBank/DDBJ databases">
        <title>The genome sequence of Colletotrichum simmondsii CBS122122.</title>
        <authorList>
            <person name="Baroncelli R."/>
            <person name="Thon M.R."/>
        </authorList>
    </citation>
    <scope>NUCLEOTIDE SEQUENCE [LARGE SCALE GENOMIC DNA]</scope>
    <source>
        <strain evidence="2 3">CBS122122</strain>
    </source>
</reference>
<feature type="compositionally biased region" description="Low complexity" evidence="1">
    <location>
        <begin position="45"/>
        <end position="56"/>
    </location>
</feature>
<feature type="compositionally biased region" description="Low complexity" evidence="1">
    <location>
        <begin position="74"/>
        <end position="90"/>
    </location>
</feature>
<dbReference type="EMBL" id="JFBX01000916">
    <property type="protein sequence ID" value="KXH25340.1"/>
    <property type="molecule type" value="Genomic_DNA"/>
</dbReference>
<dbReference type="AlphaFoldDB" id="A0A135RNS6"/>
<evidence type="ECO:0000313" key="3">
    <source>
        <dbReference type="Proteomes" id="UP000070328"/>
    </source>
</evidence>
<proteinExistence type="predicted"/>
<dbReference type="OrthoDB" id="10365472at2759"/>
<dbReference type="Proteomes" id="UP000070328">
    <property type="component" value="Unassembled WGS sequence"/>
</dbReference>
<protein>
    <submittedName>
        <fullName evidence="2">Uncharacterized protein</fullName>
    </submittedName>
</protein>
<feature type="compositionally biased region" description="Basic and acidic residues" evidence="1">
    <location>
        <begin position="17"/>
        <end position="34"/>
    </location>
</feature>
<feature type="region of interest" description="Disordered" evidence="1">
    <location>
        <begin position="1"/>
        <end position="104"/>
    </location>
</feature>
<comment type="caution">
    <text evidence="2">The sequence shown here is derived from an EMBL/GenBank/DDBJ whole genome shotgun (WGS) entry which is preliminary data.</text>
</comment>
<keyword evidence="3" id="KW-1185">Reference proteome</keyword>
<sequence>MSAEDNGQGSRDPLLPRGDEFIPFERSDVRRSRVQEALNQTNFLAPSQSPTQAPPSGHREIEESPTTGGIVGHAAGPSTSTAPSTAPSTAQTQRDSVSAGQQTLTTLTTPTTVVSNTGTNATQDNEQADFLICVVFLMYGTTAPKNCRRIFTRACDLKYGMVLLYLEQHNWQSHVHINDQRLIVDEEAAEQSRIGAIGSRHNARSRALKPYQSKATKVVLEERPTYRLTIAGWDHFVAIISMLDQSRPRPEDEHRNHRITCISSLWRSLYGNDRPGFGTQIGPPPFGHPPDYLAGISEANKAILNRSIRNAMRFLLDPERENSSASFIDDEISLTDQRNNPAPQTQQVNHSQGAGAIDVDPEFKEFVDGLSLEECDRYIAALASLSPQGTAEAGRAG</sequence>
<accession>A0A135RNS6</accession>
<organism evidence="2 3">
    <name type="scientific">Colletotrichum simmondsii</name>
    <dbReference type="NCBI Taxonomy" id="703756"/>
    <lineage>
        <taxon>Eukaryota</taxon>
        <taxon>Fungi</taxon>
        <taxon>Dikarya</taxon>
        <taxon>Ascomycota</taxon>
        <taxon>Pezizomycotina</taxon>
        <taxon>Sordariomycetes</taxon>
        <taxon>Hypocreomycetidae</taxon>
        <taxon>Glomerellales</taxon>
        <taxon>Glomerellaceae</taxon>
        <taxon>Colletotrichum</taxon>
        <taxon>Colletotrichum acutatum species complex</taxon>
    </lineage>
</organism>
<feature type="region of interest" description="Disordered" evidence="1">
    <location>
        <begin position="335"/>
        <end position="356"/>
    </location>
</feature>
<name>A0A135RNS6_9PEZI</name>
<evidence type="ECO:0000256" key="1">
    <source>
        <dbReference type="SAM" id="MobiDB-lite"/>
    </source>
</evidence>
<evidence type="ECO:0000313" key="2">
    <source>
        <dbReference type="EMBL" id="KXH25340.1"/>
    </source>
</evidence>
<gene>
    <name evidence="2" type="ORF">CSIM01_12868</name>
</gene>